<name>A0ABM8Q916_9BACT</name>
<gene>
    <name evidence="6" type="ORF">LMG7974_01490</name>
</gene>
<comment type="subcellular location">
    <subcellularLocation>
        <location evidence="1">Membrane</location>
        <topology evidence="1">Multi-pass membrane protein</topology>
    </subcellularLocation>
</comment>
<keyword evidence="7" id="KW-1185">Reference proteome</keyword>
<keyword evidence="2 5" id="KW-0812">Transmembrane</keyword>
<dbReference type="RefSeq" id="WP_229933272.1">
    <property type="nucleotide sequence ID" value="NZ_CAJHOF010000015.1"/>
</dbReference>
<feature type="transmembrane region" description="Helical" evidence="5">
    <location>
        <begin position="7"/>
        <end position="25"/>
    </location>
</feature>
<dbReference type="InterPro" id="IPR003825">
    <property type="entry name" value="Colicin-V_CvpA"/>
</dbReference>
<dbReference type="Pfam" id="PF02674">
    <property type="entry name" value="Colicin_V"/>
    <property type="match status" value="1"/>
</dbReference>
<comment type="caution">
    <text evidence="6">The sequence shown here is derived from an EMBL/GenBank/DDBJ whole genome shotgun (WGS) entry which is preliminary data.</text>
</comment>
<evidence type="ECO:0000313" key="7">
    <source>
        <dbReference type="Proteomes" id="UP000789803"/>
    </source>
</evidence>
<evidence type="ECO:0000256" key="4">
    <source>
        <dbReference type="ARBA" id="ARBA00023136"/>
    </source>
</evidence>
<evidence type="ECO:0000256" key="5">
    <source>
        <dbReference type="SAM" id="Phobius"/>
    </source>
</evidence>
<dbReference type="Proteomes" id="UP000789803">
    <property type="component" value="Unassembled WGS sequence"/>
</dbReference>
<keyword evidence="4 5" id="KW-0472">Membrane</keyword>
<proteinExistence type="predicted"/>
<feature type="transmembrane region" description="Helical" evidence="5">
    <location>
        <begin position="68"/>
        <end position="89"/>
    </location>
</feature>
<sequence length="240" mass="26377">MMQTMQWFDIIIVGVVLILGIKGALNGLIKEVFGLIGLVGGLIIASRFKDVAASFIQDNVYRLENVALLDFIAFVSTWLIFWLVCLLIGKFLAKLVGVSGLGFLDKIGGFIAGSGKIFLVLAAVLAFASTTNLDSKISPYFKDSKVYPILLDAGKWLANIDVNAIKNSVANQQNNMLQQNPQNNDVSMHTIIQADDESKKIQITIDNNMTEKIQDEFEKFVTDGIKIIDDNKTQGENDGN</sequence>
<accession>A0ABM8Q916</accession>
<evidence type="ECO:0000313" key="6">
    <source>
        <dbReference type="EMBL" id="CAD7289371.1"/>
    </source>
</evidence>
<evidence type="ECO:0000256" key="1">
    <source>
        <dbReference type="ARBA" id="ARBA00004141"/>
    </source>
</evidence>
<evidence type="ECO:0000256" key="3">
    <source>
        <dbReference type="ARBA" id="ARBA00022989"/>
    </source>
</evidence>
<evidence type="ECO:0000256" key="2">
    <source>
        <dbReference type="ARBA" id="ARBA00022692"/>
    </source>
</evidence>
<dbReference type="PANTHER" id="PTHR37306:SF1">
    <property type="entry name" value="COLICIN V PRODUCTION PROTEIN"/>
    <property type="match status" value="1"/>
</dbReference>
<feature type="transmembrane region" description="Helical" evidence="5">
    <location>
        <begin position="109"/>
        <end position="128"/>
    </location>
</feature>
<dbReference type="EMBL" id="CAJHOF010000015">
    <property type="protein sequence ID" value="CAD7289371.1"/>
    <property type="molecule type" value="Genomic_DNA"/>
</dbReference>
<evidence type="ECO:0008006" key="8">
    <source>
        <dbReference type="Google" id="ProtNLM"/>
    </source>
</evidence>
<organism evidence="6 7">
    <name type="scientific">Campylobacter majalis</name>
    <dbReference type="NCBI Taxonomy" id="2790656"/>
    <lineage>
        <taxon>Bacteria</taxon>
        <taxon>Pseudomonadati</taxon>
        <taxon>Campylobacterota</taxon>
        <taxon>Epsilonproteobacteria</taxon>
        <taxon>Campylobacterales</taxon>
        <taxon>Campylobacteraceae</taxon>
        <taxon>Campylobacter</taxon>
    </lineage>
</organism>
<protein>
    <recommendedName>
        <fullName evidence="8">CvpA family protein</fullName>
    </recommendedName>
</protein>
<dbReference type="PANTHER" id="PTHR37306">
    <property type="entry name" value="COLICIN V PRODUCTION PROTEIN"/>
    <property type="match status" value="1"/>
</dbReference>
<keyword evidence="3 5" id="KW-1133">Transmembrane helix</keyword>
<reference evidence="6 7" key="1">
    <citation type="submission" date="2020-11" db="EMBL/GenBank/DDBJ databases">
        <authorList>
            <person name="Peeters C."/>
        </authorList>
    </citation>
    <scope>NUCLEOTIDE SEQUENCE [LARGE SCALE GENOMIC DNA]</scope>
    <source>
        <strain evidence="6 7">LMG 7974</strain>
    </source>
</reference>